<evidence type="ECO:0000313" key="3">
    <source>
        <dbReference type="Proteomes" id="UP000749646"/>
    </source>
</evidence>
<evidence type="ECO:0000259" key="1">
    <source>
        <dbReference type="Pfam" id="PF12894"/>
    </source>
</evidence>
<keyword evidence="3" id="KW-1185">Reference proteome</keyword>
<dbReference type="Pfam" id="PF12894">
    <property type="entry name" value="ANAPC4_WD40"/>
    <property type="match status" value="1"/>
</dbReference>
<dbReference type="Proteomes" id="UP000749646">
    <property type="component" value="Unassembled WGS sequence"/>
</dbReference>
<name>A0A9P6SMB5_9FUNG</name>
<dbReference type="SUPFAM" id="SSF82171">
    <property type="entry name" value="DPP6 N-terminal domain-like"/>
    <property type="match status" value="1"/>
</dbReference>
<protein>
    <recommendedName>
        <fullName evidence="1">Anaphase-promoting complex subunit 4-like WD40 domain-containing protein</fullName>
    </recommendedName>
</protein>
<reference evidence="2" key="1">
    <citation type="journal article" date="2020" name="Fungal Divers.">
        <title>Resolving the Mortierellaceae phylogeny through synthesis of multi-gene phylogenetics and phylogenomics.</title>
        <authorList>
            <person name="Vandepol N."/>
            <person name="Liber J."/>
            <person name="Desiro A."/>
            <person name="Na H."/>
            <person name="Kennedy M."/>
            <person name="Barry K."/>
            <person name="Grigoriev I.V."/>
            <person name="Miller A.N."/>
            <person name="O'Donnell K."/>
            <person name="Stajich J.E."/>
            <person name="Bonito G."/>
        </authorList>
    </citation>
    <scope>NUCLEOTIDE SEQUENCE</scope>
    <source>
        <strain evidence="2">MES-2147</strain>
    </source>
</reference>
<accession>A0A9P6SMB5</accession>
<comment type="caution">
    <text evidence="2">The sequence shown here is derived from an EMBL/GenBank/DDBJ whole genome shotgun (WGS) entry which is preliminary data.</text>
</comment>
<sequence>MEAFHTRPVSQRKRSHSTTAYSTSLLAAAVGSQVLTYEFISNQAVQRVSSAAGQYEAVQTSNERTEFGVSGLKWSPDNKMLAVEAKDGRIRLHDNRGQYQETLMNQSVTETSYTETKGCLLSWTPKSQRLYFANGNKVMSWDPTSRRTAETLERDGGQYYTGNTNIFGNDRYLQTPHGHLEALQGVLDAHNMNDL</sequence>
<gene>
    <name evidence="2" type="ORF">BGZ65_002837</name>
</gene>
<feature type="domain" description="Anaphase-promoting complex subunit 4-like WD40" evidence="1">
    <location>
        <begin position="58"/>
        <end position="96"/>
    </location>
</feature>
<dbReference type="OrthoDB" id="1602884at2759"/>
<dbReference type="InterPro" id="IPR024977">
    <property type="entry name" value="Apc4-like_WD40_dom"/>
</dbReference>
<organism evidence="2 3">
    <name type="scientific">Modicella reniformis</name>
    <dbReference type="NCBI Taxonomy" id="1440133"/>
    <lineage>
        <taxon>Eukaryota</taxon>
        <taxon>Fungi</taxon>
        <taxon>Fungi incertae sedis</taxon>
        <taxon>Mucoromycota</taxon>
        <taxon>Mortierellomycotina</taxon>
        <taxon>Mortierellomycetes</taxon>
        <taxon>Mortierellales</taxon>
        <taxon>Mortierellaceae</taxon>
        <taxon>Modicella</taxon>
    </lineage>
</organism>
<dbReference type="EMBL" id="JAAAHW010003580">
    <property type="protein sequence ID" value="KAF9982458.1"/>
    <property type="molecule type" value="Genomic_DNA"/>
</dbReference>
<dbReference type="Gene3D" id="2.130.10.10">
    <property type="entry name" value="YVTN repeat-like/Quinoprotein amine dehydrogenase"/>
    <property type="match status" value="1"/>
</dbReference>
<proteinExistence type="predicted"/>
<dbReference type="AlphaFoldDB" id="A0A9P6SMB5"/>
<evidence type="ECO:0000313" key="2">
    <source>
        <dbReference type="EMBL" id="KAF9982458.1"/>
    </source>
</evidence>
<dbReference type="InterPro" id="IPR015943">
    <property type="entry name" value="WD40/YVTN_repeat-like_dom_sf"/>
</dbReference>